<dbReference type="PANTHER" id="PTHR44858">
    <property type="entry name" value="TETRATRICOPEPTIDE REPEAT PROTEIN 6"/>
    <property type="match status" value="1"/>
</dbReference>
<evidence type="ECO:0000256" key="1">
    <source>
        <dbReference type="ARBA" id="ARBA00022737"/>
    </source>
</evidence>
<evidence type="ECO:0000256" key="3">
    <source>
        <dbReference type="PROSITE-ProRule" id="PRU00339"/>
    </source>
</evidence>
<keyword evidence="2 3" id="KW-0802">TPR repeat</keyword>
<dbReference type="SUPFAM" id="SSF48452">
    <property type="entry name" value="TPR-like"/>
    <property type="match status" value="2"/>
</dbReference>
<dbReference type="STRING" id="1409788.NC99_36930"/>
<dbReference type="Pfam" id="PF13181">
    <property type="entry name" value="TPR_8"/>
    <property type="match status" value="2"/>
</dbReference>
<evidence type="ECO:0000313" key="5">
    <source>
        <dbReference type="EMBL" id="KOH43508.1"/>
    </source>
</evidence>
<dbReference type="OrthoDB" id="638548at2"/>
<dbReference type="EMBL" id="LGIA01000184">
    <property type="protein sequence ID" value="KOH43508.1"/>
    <property type="molecule type" value="Genomic_DNA"/>
</dbReference>
<organism evidence="5 6">
    <name type="scientific">Sunxiuqinia dokdonensis</name>
    <dbReference type="NCBI Taxonomy" id="1409788"/>
    <lineage>
        <taxon>Bacteria</taxon>
        <taxon>Pseudomonadati</taxon>
        <taxon>Bacteroidota</taxon>
        <taxon>Bacteroidia</taxon>
        <taxon>Marinilabiliales</taxon>
        <taxon>Prolixibacteraceae</taxon>
        <taxon>Sunxiuqinia</taxon>
    </lineage>
</organism>
<comment type="caution">
    <text evidence="5">The sequence shown here is derived from an EMBL/GenBank/DDBJ whole genome shotgun (WGS) entry which is preliminary data.</text>
</comment>
<gene>
    <name evidence="5" type="ORF">NC99_36930</name>
</gene>
<evidence type="ECO:0000313" key="6">
    <source>
        <dbReference type="Proteomes" id="UP000036958"/>
    </source>
</evidence>
<feature type="chain" id="PRO_5005591116" evidence="4">
    <location>
        <begin position="20"/>
        <end position="413"/>
    </location>
</feature>
<keyword evidence="4" id="KW-0732">Signal</keyword>
<sequence length="413" mass="48021">MFRNLTLVFFLLIPAVSFAQDEVDLLLLKQEYAKAIDLIDQKLQAQPDGELYFKKSLAHKQLMDYPAAIADLDSALSKEPLAVRYLSNRADLLQAMGNHHEASADFERALSLNPDDLLMKYALGKSCLYLNDYKKAHATFSEILRVDSTNVMYKKYGALAAYKADSFKVAARLYESYLKQNPNDLTGYFNLASVYEKLKEKNRMMMTLYRAGRQFPNNRTIQLKTANASFENKDFQMAQRLYHQFMTRHDTLLPVLLNYGICLYHNKYTEDAIEILEKCYSAAPNDVYVNFYLGVSHKRLNHFALASNYLDFAIYISVPEFHPEMYHHLAQVYGSLQAYEKSIECYQKAYDLDSRKVEVLFEIATTYEEYNFNKTLAINYYRTYLLEAGESAENADYALDRIQRIKEELFFEE</sequence>
<feature type="repeat" description="TPR" evidence="3">
    <location>
        <begin position="83"/>
        <end position="116"/>
    </location>
</feature>
<dbReference type="Gene3D" id="1.25.40.10">
    <property type="entry name" value="Tetratricopeptide repeat domain"/>
    <property type="match status" value="3"/>
</dbReference>
<dbReference type="Pfam" id="PF13432">
    <property type="entry name" value="TPR_16"/>
    <property type="match status" value="1"/>
</dbReference>
<dbReference type="RefSeq" id="WP_053186496.1">
    <property type="nucleotide sequence ID" value="NZ_LGIA01000184.1"/>
</dbReference>
<keyword evidence="1" id="KW-0677">Repeat</keyword>
<dbReference type="PANTHER" id="PTHR44858:SF1">
    <property type="entry name" value="UDP-N-ACETYLGLUCOSAMINE--PEPTIDE N-ACETYLGLUCOSAMINYLTRANSFERASE SPINDLY-RELATED"/>
    <property type="match status" value="1"/>
</dbReference>
<evidence type="ECO:0000256" key="2">
    <source>
        <dbReference type="ARBA" id="ARBA00022803"/>
    </source>
</evidence>
<dbReference type="InterPro" id="IPR050498">
    <property type="entry name" value="Ycf3"/>
</dbReference>
<proteinExistence type="predicted"/>
<dbReference type="Pfam" id="PF00515">
    <property type="entry name" value="TPR_1"/>
    <property type="match status" value="1"/>
</dbReference>
<dbReference type="AlphaFoldDB" id="A0A0L8V570"/>
<name>A0A0L8V570_9BACT</name>
<keyword evidence="6" id="KW-1185">Reference proteome</keyword>
<feature type="signal peptide" evidence="4">
    <location>
        <begin position="1"/>
        <end position="19"/>
    </location>
</feature>
<dbReference type="InterPro" id="IPR011990">
    <property type="entry name" value="TPR-like_helical_dom_sf"/>
</dbReference>
<accession>A0A0L8V570</accession>
<dbReference type="Proteomes" id="UP000036958">
    <property type="component" value="Unassembled WGS sequence"/>
</dbReference>
<feature type="repeat" description="TPR" evidence="3">
    <location>
        <begin position="323"/>
        <end position="356"/>
    </location>
</feature>
<reference evidence="6" key="1">
    <citation type="submission" date="2015-07" db="EMBL/GenBank/DDBJ databases">
        <title>Genome sequencing of Sunxiuqinia dokdonensis strain SK.</title>
        <authorList>
            <person name="Ahn S."/>
            <person name="Kim B.-C."/>
        </authorList>
    </citation>
    <scope>NUCLEOTIDE SEQUENCE [LARGE SCALE GENOMIC DNA]</scope>
    <source>
        <strain evidence="6">SK</strain>
    </source>
</reference>
<dbReference type="PROSITE" id="PS50005">
    <property type="entry name" value="TPR"/>
    <property type="match status" value="2"/>
</dbReference>
<dbReference type="SMART" id="SM00028">
    <property type="entry name" value="TPR"/>
    <property type="match status" value="6"/>
</dbReference>
<evidence type="ECO:0000256" key="4">
    <source>
        <dbReference type="SAM" id="SignalP"/>
    </source>
</evidence>
<protein>
    <submittedName>
        <fullName evidence="5">Uncharacterized protein</fullName>
    </submittedName>
</protein>
<dbReference type="InterPro" id="IPR019734">
    <property type="entry name" value="TPR_rpt"/>
</dbReference>